<reference evidence="9 10" key="1">
    <citation type="journal article" date="2021" name="Sci. Rep.">
        <title>The genome of the diatom Chaetoceros tenuissimus carries an ancient integrated fragment of an extant virus.</title>
        <authorList>
            <person name="Hongo Y."/>
            <person name="Kimura K."/>
            <person name="Takaki Y."/>
            <person name="Yoshida Y."/>
            <person name="Baba S."/>
            <person name="Kobayashi G."/>
            <person name="Nagasaki K."/>
            <person name="Hano T."/>
            <person name="Tomaru Y."/>
        </authorList>
    </citation>
    <scope>NUCLEOTIDE SEQUENCE [LARGE SCALE GENOMIC DNA]</scope>
    <source>
        <strain evidence="9 10">NIES-3715</strain>
    </source>
</reference>
<dbReference type="GO" id="GO:0016020">
    <property type="term" value="C:membrane"/>
    <property type="evidence" value="ECO:0007669"/>
    <property type="project" value="UniProtKB-SubCell"/>
</dbReference>
<evidence type="ECO:0000256" key="2">
    <source>
        <dbReference type="ARBA" id="ARBA00022676"/>
    </source>
</evidence>
<evidence type="ECO:0000256" key="1">
    <source>
        <dbReference type="ARBA" id="ARBA00004606"/>
    </source>
</evidence>
<evidence type="ECO:0000256" key="4">
    <source>
        <dbReference type="ARBA" id="ARBA00022692"/>
    </source>
</evidence>
<dbReference type="GO" id="GO:0016757">
    <property type="term" value="F:glycosyltransferase activity"/>
    <property type="evidence" value="ECO:0007669"/>
    <property type="project" value="UniProtKB-KW"/>
</dbReference>
<proteinExistence type="predicted"/>
<keyword evidence="5" id="KW-0735">Signal-anchor</keyword>
<comment type="caution">
    <text evidence="9">The sequence shown here is derived from an EMBL/GenBank/DDBJ whole genome shotgun (WGS) entry which is preliminary data.</text>
</comment>
<evidence type="ECO:0000256" key="5">
    <source>
        <dbReference type="ARBA" id="ARBA00022968"/>
    </source>
</evidence>
<keyword evidence="7" id="KW-0472">Membrane</keyword>
<accession>A0AAD3CEB0</accession>
<gene>
    <name evidence="9" type="ORF">CTEN210_01006</name>
</gene>
<evidence type="ECO:0000313" key="9">
    <source>
        <dbReference type="EMBL" id="GFH44532.1"/>
    </source>
</evidence>
<evidence type="ECO:0000256" key="7">
    <source>
        <dbReference type="ARBA" id="ARBA00023136"/>
    </source>
</evidence>
<dbReference type="Pfam" id="PF02434">
    <property type="entry name" value="Fringe"/>
    <property type="match status" value="1"/>
</dbReference>
<keyword evidence="2" id="KW-0328">Glycosyltransferase</keyword>
<keyword evidence="3" id="KW-0808">Transferase</keyword>
<dbReference type="InterPro" id="IPR003378">
    <property type="entry name" value="Fringe-like_glycosylTrfase"/>
</dbReference>
<dbReference type="AlphaFoldDB" id="A0AAD3CEB0"/>
<sequence length="315" mass="36697">MGWICAQKRFHSAFVKYMAMLEKNEDLIPDYLMIMDEDTYINVHDLEQYLMIDEMNNNQTDSYVPPKETPVMFAGCRVRAPGHQIQFTFPFGGWGIYLSKGLLKKWLTPIDCDKNDEKIKESDQHELCRRYTTSFTNNATDTTNVTIGEGKYFLNGMNLNQVFTRYIQEQEYYCLHADWFFGYIANHLNMSRHVIPGTGELPSVGFGGHKAKDSDDNEIGFNRLHTIMGSETYVYPEGLCLYGNNGPDKYNKEGQVKEVHFYIPTKHEVLKPRHRKGWKRSQTCIHNTTICHYVKNPDDMKRLHTESDSHRTNSF</sequence>
<evidence type="ECO:0000259" key="8">
    <source>
        <dbReference type="Pfam" id="PF02434"/>
    </source>
</evidence>
<keyword evidence="4" id="KW-0812">Transmembrane</keyword>
<keyword evidence="6" id="KW-1133">Transmembrane helix</keyword>
<evidence type="ECO:0000313" key="10">
    <source>
        <dbReference type="Proteomes" id="UP001054902"/>
    </source>
</evidence>
<keyword evidence="10" id="KW-1185">Reference proteome</keyword>
<comment type="subcellular location">
    <subcellularLocation>
        <location evidence="1">Membrane</location>
        <topology evidence="1">Single-pass type II membrane protein</topology>
    </subcellularLocation>
</comment>
<dbReference type="Gene3D" id="3.90.550.50">
    <property type="match status" value="1"/>
</dbReference>
<evidence type="ECO:0000256" key="3">
    <source>
        <dbReference type="ARBA" id="ARBA00022679"/>
    </source>
</evidence>
<protein>
    <recommendedName>
        <fullName evidence="8">Fringe-like glycosyltransferase domain-containing protein</fullName>
    </recommendedName>
</protein>
<dbReference type="Proteomes" id="UP001054902">
    <property type="component" value="Unassembled WGS sequence"/>
</dbReference>
<evidence type="ECO:0000256" key="6">
    <source>
        <dbReference type="ARBA" id="ARBA00022989"/>
    </source>
</evidence>
<feature type="domain" description="Fringe-like glycosyltransferase" evidence="8">
    <location>
        <begin position="25"/>
        <end position="123"/>
    </location>
</feature>
<organism evidence="9 10">
    <name type="scientific">Chaetoceros tenuissimus</name>
    <dbReference type="NCBI Taxonomy" id="426638"/>
    <lineage>
        <taxon>Eukaryota</taxon>
        <taxon>Sar</taxon>
        <taxon>Stramenopiles</taxon>
        <taxon>Ochrophyta</taxon>
        <taxon>Bacillariophyta</taxon>
        <taxon>Coscinodiscophyceae</taxon>
        <taxon>Chaetocerotophycidae</taxon>
        <taxon>Chaetocerotales</taxon>
        <taxon>Chaetocerotaceae</taxon>
        <taxon>Chaetoceros</taxon>
    </lineage>
</organism>
<dbReference type="EMBL" id="BLLK01000020">
    <property type="protein sequence ID" value="GFH44532.1"/>
    <property type="molecule type" value="Genomic_DNA"/>
</dbReference>
<name>A0AAD3CEB0_9STRA</name>